<feature type="transmembrane region" description="Helical" evidence="5">
    <location>
        <begin position="167"/>
        <end position="193"/>
    </location>
</feature>
<comment type="caution">
    <text evidence="7">The sequence shown here is derived from an EMBL/GenBank/DDBJ whole genome shotgun (WGS) entry which is preliminary data.</text>
</comment>
<dbReference type="InterPro" id="IPR013525">
    <property type="entry name" value="ABC2_TM"/>
</dbReference>
<dbReference type="OrthoDB" id="2208410at2"/>
<protein>
    <recommendedName>
        <fullName evidence="6">ABC-2 type transporter transmembrane domain-containing protein</fullName>
    </recommendedName>
</protein>
<dbReference type="Proteomes" id="UP000247459">
    <property type="component" value="Unassembled WGS sequence"/>
</dbReference>
<keyword evidence="4 5" id="KW-0472">Membrane</keyword>
<dbReference type="AlphaFoldDB" id="A0A2W0C347"/>
<organism evidence="7 8">
    <name type="scientific">Paenibacillus illinoisensis</name>
    <dbReference type="NCBI Taxonomy" id="59845"/>
    <lineage>
        <taxon>Bacteria</taxon>
        <taxon>Bacillati</taxon>
        <taxon>Bacillota</taxon>
        <taxon>Bacilli</taxon>
        <taxon>Bacillales</taxon>
        <taxon>Paenibacillaceae</taxon>
        <taxon>Paenibacillus</taxon>
    </lineage>
</organism>
<feature type="domain" description="ABC-2 type transporter transmembrane" evidence="6">
    <location>
        <begin position="18"/>
        <end position="339"/>
    </location>
</feature>
<evidence type="ECO:0000256" key="4">
    <source>
        <dbReference type="ARBA" id="ARBA00023136"/>
    </source>
</evidence>
<dbReference type="Pfam" id="PF12698">
    <property type="entry name" value="ABC2_membrane_3"/>
    <property type="match status" value="1"/>
</dbReference>
<dbReference type="EMBL" id="PRLG01000029">
    <property type="protein sequence ID" value="PYY26224.1"/>
    <property type="molecule type" value="Genomic_DNA"/>
</dbReference>
<accession>A0A2W0C347</accession>
<evidence type="ECO:0000256" key="3">
    <source>
        <dbReference type="ARBA" id="ARBA00022989"/>
    </source>
</evidence>
<feature type="transmembrane region" description="Helical" evidence="5">
    <location>
        <begin position="279"/>
        <end position="297"/>
    </location>
</feature>
<dbReference type="Gene3D" id="3.40.1710.10">
    <property type="entry name" value="abc type-2 transporter like domain"/>
    <property type="match status" value="1"/>
</dbReference>
<feature type="transmembrane region" description="Helical" evidence="5">
    <location>
        <begin position="213"/>
        <end position="234"/>
    </location>
</feature>
<evidence type="ECO:0000313" key="8">
    <source>
        <dbReference type="Proteomes" id="UP000247459"/>
    </source>
</evidence>
<name>A0A2W0C347_9BACL</name>
<evidence type="ECO:0000259" key="6">
    <source>
        <dbReference type="Pfam" id="PF12698"/>
    </source>
</evidence>
<sequence length="361" mass="39393">MSVFSVLKDFLKILQTKIGLVFALVVPLIFTIVWLTGYNGATERLDQLKIGIINSDGANGQKIEKIIQETVPFKTANYASLEEAEQDMNDGDIGMIVSIPAQFAANLDKGEGQLTYYVNQAASEVSRSILEGSAEGISTSVGAQLSGNVQKEVVTTNVVKSNNITNFALSMLPMILGFITYIAVMTMNIQLNLSTMILSHKYDRWKIFWARQLLLLMVCIVAPLIITTVAMLFVTPVASFWEMWGFHILVYIACVCLTQMSFVLFGGLGALFNVAMIPFQLMTAGNIIATEMLAPFYRHIGDFLPASNAVRGYVRLIYSGAPVTSIVINLILIALVTWGITCARVALHRAPAPGAAITNAH</sequence>
<gene>
    <name evidence="7" type="ORF">PIL02S_05614</name>
</gene>
<evidence type="ECO:0000256" key="5">
    <source>
        <dbReference type="SAM" id="Phobius"/>
    </source>
</evidence>
<dbReference type="PANTHER" id="PTHR43077:SF10">
    <property type="entry name" value="TRANSPORT PERMEASE PROTEIN"/>
    <property type="match status" value="1"/>
</dbReference>
<feature type="transmembrane region" description="Helical" evidence="5">
    <location>
        <begin position="317"/>
        <end position="340"/>
    </location>
</feature>
<evidence type="ECO:0000256" key="2">
    <source>
        <dbReference type="ARBA" id="ARBA00022692"/>
    </source>
</evidence>
<feature type="transmembrane region" description="Helical" evidence="5">
    <location>
        <begin position="20"/>
        <end position="38"/>
    </location>
</feature>
<dbReference type="GO" id="GO:0016020">
    <property type="term" value="C:membrane"/>
    <property type="evidence" value="ECO:0007669"/>
    <property type="project" value="UniProtKB-SubCell"/>
</dbReference>
<dbReference type="PANTHER" id="PTHR43077">
    <property type="entry name" value="TRANSPORT PERMEASE YVFS-RELATED"/>
    <property type="match status" value="1"/>
</dbReference>
<keyword evidence="3 5" id="KW-1133">Transmembrane helix</keyword>
<dbReference type="GO" id="GO:0140359">
    <property type="term" value="F:ABC-type transporter activity"/>
    <property type="evidence" value="ECO:0007669"/>
    <property type="project" value="InterPro"/>
</dbReference>
<proteinExistence type="predicted"/>
<reference evidence="7 8" key="1">
    <citation type="submission" date="2018-01" db="EMBL/GenBank/DDBJ databases">
        <title>Genome sequence of the PGP bacterium Paenibacillus illinoisensis E3.</title>
        <authorList>
            <person name="Rolli E."/>
            <person name="Marasco R."/>
            <person name="Bessem C."/>
            <person name="Michoud G."/>
            <person name="Gaiarsa S."/>
            <person name="Borin S."/>
            <person name="Daffonchio D."/>
        </authorList>
    </citation>
    <scope>NUCLEOTIDE SEQUENCE [LARGE SCALE GENOMIC DNA]</scope>
    <source>
        <strain evidence="7 8">E3</strain>
    </source>
</reference>
<dbReference type="InterPro" id="IPR051328">
    <property type="entry name" value="T7SS_ABC-Transporter"/>
</dbReference>
<evidence type="ECO:0000256" key="1">
    <source>
        <dbReference type="ARBA" id="ARBA00004141"/>
    </source>
</evidence>
<comment type="subcellular location">
    <subcellularLocation>
        <location evidence="1">Membrane</location>
        <topology evidence="1">Multi-pass membrane protein</topology>
    </subcellularLocation>
</comment>
<evidence type="ECO:0000313" key="7">
    <source>
        <dbReference type="EMBL" id="PYY26224.1"/>
    </source>
</evidence>
<feature type="transmembrane region" description="Helical" evidence="5">
    <location>
        <begin position="246"/>
        <end position="272"/>
    </location>
</feature>
<keyword evidence="2 5" id="KW-0812">Transmembrane</keyword>